<feature type="transmembrane region" description="Helical" evidence="14">
    <location>
        <begin position="26"/>
        <end position="45"/>
    </location>
</feature>
<evidence type="ECO:0000256" key="13">
    <source>
        <dbReference type="ARBA" id="ARBA00093457"/>
    </source>
</evidence>
<dbReference type="Proteomes" id="UP000765509">
    <property type="component" value="Unassembled WGS sequence"/>
</dbReference>
<feature type="transmembrane region" description="Helical" evidence="14">
    <location>
        <begin position="107"/>
        <end position="124"/>
    </location>
</feature>
<keyword evidence="16" id="KW-1185">Reference proteome</keyword>
<keyword evidence="7 14" id="KW-0812">Transmembrane</keyword>
<comment type="pathway">
    <text evidence="2 14">Protein modification; protein glycosylation.</text>
</comment>
<dbReference type="Pfam" id="PF05208">
    <property type="entry name" value="ALG3"/>
    <property type="match status" value="1"/>
</dbReference>
<evidence type="ECO:0000313" key="16">
    <source>
        <dbReference type="Proteomes" id="UP000765509"/>
    </source>
</evidence>
<dbReference type="OrthoDB" id="20028at2759"/>
<dbReference type="GO" id="GO:0052925">
    <property type="term" value="F:dol-P-Man:Man(5)GlcNAc(2)-PP-Dol alpha-1,3-mannosyltransferase activity"/>
    <property type="evidence" value="ECO:0007669"/>
    <property type="project" value="UniProtKB-EC"/>
</dbReference>
<feature type="transmembrane region" description="Helical" evidence="14">
    <location>
        <begin position="152"/>
        <end position="170"/>
    </location>
</feature>
<keyword evidence="5 14" id="KW-0328">Glycosyltransferase</keyword>
<feature type="transmembrane region" description="Helical" evidence="14">
    <location>
        <begin position="264"/>
        <end position="286"/>
    </location>
</feature>
<evidence type="ECO:0000256" key="4">
    <source>
        <dbReference type="ARBA" id="ARBA00015561"/>
    </source>
</evidence>
<dbReference type="AlphaFoldDB" id="A0A9Q3GR90"/>
<feature type="transmembrane region" description="Helical" evidence="14">
    <location>
        <begin position="79"/>
        <end position="95"/>
    </location>
</feature>
<feature type="transmembrane region" description="Helical" evidence="14">
    <location>
        <begin position="176"/>
        <end position="202"/>
    </location>
</feature>
<evidence type="ECO:0000256" key="7">
    <source>
        <dbReference type="ARBA" id="ARBA00022692"/>
    </source>
</evidence>
<accession>A0A9Q3GR90</accession>
<keyword evidence="9 14" id="KW-1133">Transmembrane helix</keyword>
<keyword evidence="6 14" id="KW-0808">Transferase</keyword>
<keyword evidence="8 14" id="KW-0256">Endoplasmic reticulum</keyword>
<comment type="caution">
    <text evidence="15">The sequence shown here is derived from an EMBL/GenBank/DDBJ whole genome shotgun (WGS) entry which is preliminary data.</text>
</comment>
<dbReference type="EC" id="2.4.1.258" evidence="3 14"/>
<evidence type="ECO:0000256" key="12">
    <source>
        <dbReference type="ARBA" id="ARBA00049506"/>
    </source>
</evidence>
<comment type="subcellular location">
    <subcellularLocation>
        <location evidence="1 14">Endoplasmic reticulum membrane</location>
        <topology evidence="1 14">Multi-pass membrane protein</topology>
    </subcellularLocation>
</comment>
<evidence type="ECO:0000256" key="8">
    <source>
        <dbReference type="ARBA" id="ARBA00022824"/>
    </source>
</evidence>
<evidence type="ECO:0000256" key="14">
    <source>
        <dbReference type="RuleBase" id="RU364047"/>
    </source>
</evidence>
<keyword evidence="10 14" id="KW-0472">Membrane</keyword>
<evidence type="ECO:0000256" key="6">
    <source>
        <dbReference type="ARBA" id="ARBA00022679"/>
    </source>
</evidence>
<gene>
    <name evidence="15" type="ORF">O181_015977</name>
</gene>
<evidence type="ECO:0000256" key="1">
    <source>
        <dbReference type="ARBA" id="ARBA00004477"/>
    </source>
</evidence>
<dbReference type="GO" id="GO:0005789">
    <property type="term" value="C:endoplasmic reticulum membrane"/>
    <property type="evidence" value="ECO:0007669"/>
    <property type="project" value="UniProtKB-SubCell"/>
</dbReference>
<evidence type="ECO:0000256" key="2">
    <source>
        <dbReference type="ARBA" id="ARBA00004922"/>
    </source>
</evidence>
<name>A0A9Q3GR90_9BASI</name>
<proteinExistence type="inferred from homology"/>
<organism evidence="15 16">
    <name type="scientific">Austropuccinia psidii MF-1</name>
    <dbReference type="NCBI Taxonomy" id="1389203"/>
    <lineage>
        <taxon>Eukaryota</taxon>
        <taxon>Fungi</taxon>
        <taxon>Dikarya</taxon>
        <taxon>Basidiomycota</taxon>
        <taxon>Pucciniomycotina</taxon>
        <taxon>Pucciniomycetes</taxon>
        <taxon>Pucciniales</taxon>
        <taxon>Sphaerophragmiaceae</taxon>
        <taxon>Austropuccinia</taxon>
    </lineage>
</organism>
<protein>
    <recommendedName>
        <fullName evidence="4 14">Dol-P-Man:Man(5)GlcNAc(2)-PP-Dol alpha-1,3-mannosyltransferase</fullName>
        <ecNumber evidence="3 14">2.4.1.258</ecNumber>
    </recommendedName>
    <alternativeName>
        <fullName evidence="14">Dol-P-Man-dependent alpha(1-3)-mannosyltransferase</fullName>
    </alternativeName>
</protein>
<evidence type="ECO:0000256" key="5">
    <source>
        <dbReference type="ARBA" id="ARBA00022676"/>
    </source>
</evidence>
<comment type="similarity">
    <text evidence="13">Belongs to the glycosyltransferase ALG3 family.</text>
</comment>
<evidence type="ECO:0000256" key="9">
    <source>
        <dbReference type="ARBA" id="ARBA00022989"/>
    </source>
</evidence>
<sequence>MSTETLTLIHHWCQETLLRKVRFNQFALLVILGEIFLNGLIIHYVPYTEIDWIAYMQQVQGYLGGQRNYTKLKGDTGPLVYPAGFLYVYSILYYLTRYGKDIKLAQYLFGFIYVLTMIFVFAIFKRCQSIPTYAIVFLTLSKRLHSIYVLRLFNDGVAMLGLYISLWLLVRRKWVWSAVWFSLALSIKMNILLFLPAYGLIYFQATGLLKTLKLMLILVLIQIWLAIPFLMTFPKEYLTKAFEFKRVFKYQWTVNWRMLPEDGFLSSSFSLFLLISHVLIILVFAWTRWCRAFEEDGLVKLLMRGLQNWNLPASKRPKELTPDYIIKVCFTSNLIGIICAKTLHYQFYCWYAHQIVFLLWQTSYSLLFKIGLLVAIEYSWNVFPATKASSSILLIANLLLLIGVWWPSKELKAVNSTKSLRKAKNV</sequence>
<feature type="transmembrane region" description="Helical" evidence="14">
    <location>
        <begin position="214"/>
        <end position="233"/>
    </location>
</feature>
<comment type="catalytic activity">
    <reaction evidence="12 14">
        <text>an alpha-D-Man-(1-&gt;2)-alpha-D-Man-(1-&gt;2)-alpha-D-Man-(1-&gt;3)-[alpha-D-Man-(1-&gt;6)]-beta-D-Man-(1-&gt;4)-beta-D-GlcNAc-(1-&gt;4)-alpha-D-GlcNAc-diphospho-di-trans,poly-cis-dolichol + a di-trans,poly-cis-dolichyl beta-D-mannosyl phosphate = an alpha-D-Man-(1-&gt;2)-alpha-D-Man-(1-&gt;2)-alpha-D-Man-(1-&gt;3)-[alpha-D-Man-(1-&gt;3)-alpha-D-Man-(1-&gt;6)]-beta-D-Man-(1-&gt;4)-beta-D-GlcNAc-(1-&gt;4)-alpha-D-GlcNAc-diphospho-di-trans,poly-cis-dolichol + a di-trans,poly-cis-dolichyl phosphate + H(+)</text>
        <dbReference type="Rhea" id="RHEA:29527"/>
        <dbReference type="Rhea" id="RHEA-COMP:19498"/>
        <dbReference type="Rhea" id="RHEA-COMP:19501"/>
        <dbReference type="Rhea" id="RHEA-COMP:19516"/>
        <dbReference type="Rhea" id="RHEA-COMP:19517"/>
        <dbReference type="ChEBI" id="CHEBI:15378"/>
        <dbReference type="ChEBI" id="CHEBI:57683"/>
        <dbReference type="ChEBI" id="CHEBI:58211"/>
        <dbReference type="ChEBI" id="CHEBI:132515"/>
        <dbReference type="ChEBI" id="CHEBI:132516"/>
        <dbReference type="EC" id="2.4.1.258"/>
    </reaction>
    <physiologicalReaction direction="left-to-right" evidence="12 14">
        <dbReference type="Rhea" id="RHEA:29528"/>
    </physiologicalReaction>
</comment>
<comment type="function">
    <text evidence="11 14">Dol-P-Man:Man(5)GlcNAc(2)-PP-Dol alpha-1,3-mannosyltransferase that operates in the biosynthetic pathway of dolichol-linked oligosaccharides, the glycan precursors employed in protein asparagine (N)-glycosylation. The assembly of dolichol-linked oligosaccharides begins on the cytosolic side of the endoplasmic reticulum membrane and finishes in its lumen. The sequential addition of sugars to dolichol pyrophosphate produces dolichol-linked oligosaccharides containing fourteen sugars, including two GlcNAcs, nine mannoses and three glucoses. Once assembled, the oligosaccharide is transferred from the lipid to nascent proteins by oligosaccharyltransferases. In the lumen of the endoplasmic reticulum, adds the first dolichyl beta-D-mannosyl phosphate derived mannose in an alpha-1,3 linkage to Man(5)GlcNAc(2)-PP-dolichol to produce Man(6)GlcNAc(2)-PP-dolichol.</text>
</comment>
<feature type="transmembrane region" description="Helical" evidence="14">
    <location>
        <begin position="388"/>
        <end position="406"/>
    </location>
</feature>
<reference evidence="15" key="1">
    <citation type="submission" date="2021-03" db="EMBL/GenBank/DDBJ databases">
        <title>Draft genome sequence of rust myrtle Austropuccinia psidii MF-1, a brazilian biotype.</title>
        <authorList>
            <person name="Quecine M.C."/>
            <person name="Pachon D.M.R."/>
            <person name="Bonatelli M.L."/>
            <person name="Correr F.H."/>
            <person name="Franceschini L.M."/>
            <person name="Leite T.F."/>
            <person name="Margarido G.R.A."/>
            <person name="Almeida C.A."/>
            <person name="Ferrarezi J.A."/>
            <person name="Labate C.A."/>
        </authorList>
    </citation>
    <scope>NUCLEOTIDE SEQUENCE</scope>
    <source>
        <strain evidence="15">MF-1</strain>
    </source>
</reference>
<dbReference type="PANTHER" id="PTHR12646">
    <property type="entry name" value="NOT56 - RELATED"/>
    <property type="match status" value="1"/>
</dbReference>
<dbReference type="PANTHER" id="PTHR12646:SF0">
    <property type="entry name" value="DOL-P-MAN:MAN(5)GLCNAC(2)-PP-DOL ALPHA-1,3-MANNOSYLTRANSFERASE"/>
    <property type="match status" value="1"/>
</dbReference>
<evidence type="ECO:0000256" key="11">
    <source>
        <dbReference type="ARBA" id="ARBA00044743"/>
    </source>
</evidence>
<evidence type="ECO:0000256" key="3">
    <source>
        <dbReference type="ARBA" id="ARBA00011964"/>
    </source>
</evidence>
<dbReference type="EMBL" id="AVOT02004403">
    <property type="protein sequence ID" value="MBW0476262.1"/>
    <property type="molecule type" value="Genomic_DNA"/>
</dbReference>
<feature type="transmembrane region" description="Helical" evidence="14">
    <location>
        <begin position="355"/>
        <end position="376"/>
    </location>
</feature>
<evidence type="ECO:0000256" key="10">
    <source>
        <dbReference type="ARBA" id="ARBA00023136"/>
    </source>
</evidence>
<dbReference type="InterPro" id="IPR007873">
    <property type="entry name" value="Glycosyltransferase_ALG3"/>
</dbReference>
<evidence type="ECO:0000313" key="15">
    <source>
        <dbReference type="EMBL" id="MBW0476262.1"/>
    </source>
</evidence>